<comment type="subcellular location">
    <subcellularLocation>
        <location evidence="1 9">Cell membrane</location>
        <topology evidence="1 9">Multi-pass membrane protein</topology>
    </subcellularLocation>
</comment>
<dbReference type="GO" id="GO:1990060">
    <property type="term" value="C:maltose transport complex"/>
    <property type="evidence" value="ECO:0007669"/>
    <property type="project" value="TreeGrafter"/>
</dbReference>
<dbReference type="PANTHER" id="PTHR47314">
    <property type="entry name" value="MALTOSE/MALTODEXTRIN TRANSPORT SYSTEM PERMEASE PROTEIN MALF"/>
    <property type="match status" value="1"/>
</dbReference>
<evidence type="ECO:0000256" key="7">
    <source>
        <dbReference type="ARBA" id="ARBA00022989"/>
    </source>
</evidence>
<dbReference type="SUPFAM" id="SSF160964">
    <property type="entry name" value="MalF N-terminal region-like"/>
    <property type="match status" value="1"/>
</dbReference>
<feature type="transmembrane region" description="Helical" evidence="9">
    <location>
        <begin position="407"/>
        <end position="427"/>
    </location>
</feature>
<dbReference type="InterPro" id="IPR000515">
    <property type="entry name" value="MetI-like"/>
</dbReference>
<accession>A0A9E2KEC8</accession>
<dbReference type="GO" id="GO:0042956">
    <property type="term" value="P:maltodextrin transmembrane transport"/>
    <property type="evidence" value="ECO:0007669"/>
    <property type="project" value="TreeGrafter"/>
</dbReference>
<dbReference type="PANTHER" id="PTHR47314:SF1">
    <property type="entry name" value="MALTOSE_MALTODEXTRIN TRANSPORT SYSTEM PERMEASE PROTEIN MALF"/>
    <property type="match status" value="1"/>
</dbReference>
<dbReference type="Pfam" id="PF00528">
    <property type="entry name" value="BPD_transp_1"/>
    <property type="match status" value="1"/>
</dbReference>
<evidence type="ECO:0000256" key="3">
    <source>
        <dbReference type="ARBA" id="ARBA00022448"/>
    </source>
</evidence>
<evidence type="ECO:0000256" key="9">
    <source>
        <dbReference type="RuleBase" id="RU363032"/>
    </source>
</evidence>
<dbReference type="Proteomes" id="UP000824229">
    <property type="component" value="Unassembled WGS sequence"/>
</dbReference>
<keyword evidence="7 9" id="KW-1133">Transmembrane helix</keyword>
<feature type="transmembrane region" description="Helical" evidence="9">
    <location>
        <begin position="38"/>
        <end position="59"/>
    </location>
</feature>
<keyword evidence="3 9" id="KW-0813">Transport</keyword>
<evidence type="ECO:0000256" key="8">
    <source>
        <dbReference type="ARBA" id="ARBA00023136"/>
    </source>
</evidence>
<evidence type="ECO:0000256" key="5">
    <source>
        <dbReference type="ARBA" id="ARBA00022597"/>
    </source>
</evidence>
<dbReference type="CDD" id="cd06261">
    <property type="entry name" value="TM_PBP2"/>
    <property type="match status" value="1"/>
</dbReference>
<organism evidence="12 13">
    <name type="scientific">Candidatus Cellulosilyticum pullistercoris</name>
    <dbReference type="NCBI Taxonomy" id="2838521"/>
    <lineage>
        <taxon>Bacteria</taxon>
        <taxon>Bacillati</taxon>
        <taxon>Bacillota</taxon>
        <taxon>Clostridia</taxon>
        <taxon>Lachnospirales</taxon>
        <taxon>Cellulosilyticaceae</taxon>
        <taxon>Cellulosilyticum</taxon>
    </lineage>
</organism>
<feature type="transmembrane region" description="Helical" evidence="9">
    <location>
        <begin position="291"/>
        <end position="313"/>
    </location>
</feature>
<dbReference type="AlphaFoldDB" id="A0A9E2KEC8"/>
<evidence type="ECO:0000256" key="6">
    <source>
        <dbReference type="ARBA" id="ARBA00022692"/>
    </source>
</evidence>
<keyword evidence="4 10" id="KW-1003">Cell membrane</keyword>
<dbReference type="GO" id="GO:0015423">
    <property type="term" value="F:ABC-type maltose transporter activity"/>
    <property type="evidence" value="ECO:0007669"/>
    <property type="project" value="TreeGrafter"/>
</dbReference>
<dbReference type="PROSITE" id="PS50928">
    <property type="entry name" value="ABC_TM1"/>
    <property type="match status" value="1"/>
</dbReference>
<evidence type="ECO:0000256" key="10">
    <source>
        <dbReference type="RuleBase" id="RU367050"/>
    </source>
</evidence>
<evidence type="ECO:0000259" key="11">
    <source>
        <dbReference type="PROSITE" id="PS50928"/>
    </source>
</evidence>
<evidence type="ECO:0000313" key="13">
    <source>
        <dbReference type="Proteomes" id="UP000824229"/>
    </source>
</evidence>
<keyword evidence="5 10" id="KW-0762">Sugar transport</keyword>
<sequence length="440" mass="48542">MQIAIQTDGSSRKKVMLTSILFMGLGHIIYLKEYLKGAFYALIEILMLAFSPIIVNKLINLVTLGSPQPDVPIKMRDNSIFMLIDGVIILAILFIFVAIYIISVRSALESYDAYCVHGSFKSEKHIISSTVQKAFPIFGLVPSVGLVLFFVVVPLVFSACVAFTNYAAPNNIPPNNTVDWVGLSNFKTMFGGNAAWSTGFGRVALWTVVWGALATFTCYFGGMIMAVVLQQSKLKIAPLFRTIFILPYAVPAVVSMLVWANLLNGSFGIVNRTLIELGITSSAIPWLSNEWLAKFVCVLVNLWAGFPYFMLLITGSMTAISNDIYEAATIDGANQFQIFKRIILPLVLYQTTPLIIMSFTHNINNFGAIFFLTTGYPVVADSTTTGAGGTDILVTWIYKLTVNLLKYNYAAVLAVVIFVVLAPFAIYNFRRTKSYKDGEL</sequence>
<proteinExistence type="inferred from homology"/>
<protein>
    <recommendedName>
        <fullName evidence="10">Maltose/maltodextrin transport system permease protein</fullName>
    </recommendedName>
</protein>
<evidence type="ECO:0000256" key="4">
    <source>
        <dbReference type="ARBA" id="ARBA00022475"/>
    </source>
</evidence>
<reference evidence="12" key="1">
    <citation type="journal article" date="2021" name="PeerJ">
        <title>Extensive microbial diversity within the chicken gut microbiome revealed by metagenomics and culture.</title>
        <authorList>
            <person name="Gilroy R."/>
            <person name="Ravi A."/>
            <person name="Getino M."/>
            <person name="Pursley I."/>
            <person name="Horton D.L."/>
            <person name="Alikhan N.F."/>
            <person name="Baker D."/>
            <person name="Gharbi K."/>
            <person name="Hall N."/>
            <person name="Watson M."/>
            <person name="Adriaenssens E.M."/>
            <person name="Foster-Nyarko E."/>
            <person name="Jarju S."/>
            <person name="Secka A."/>
            <person name="Antonio M."/>
            <person name="Oren A."/>
            <person name="Chaudhuri R.R."/>
            <person name="La Ragione R."/>
            <person name="Hildebrand F."/>
            <person name="Pallen M.J."/>
        </authorList>
    </citation>
    <scope>NUCLEOTIDE SEQUENCE</scope>
    <source>
        <strain evidence="12">B5-657</strain>
    </source>
</reference>
<feature type="transmembrane region" description="Helical" evidence="9">
    <location>
        <begin position="134"/>
        <end position="157"/>
    </location>
</feature>
<keyword evidence="6 9" id="KW-0812">Transmembrane</keyword>
<comment type="caution">
    <text evidence="12">The sequence shown here is derived from an EMBL/GenBank/DDBJ whole genome shotgun (WGS) entry which is preliminary data.</text>
</comment>
<feature type="transmembrane region" description="Helical" evidence="9">
    <location>
        <begin position="79"/>
        <end position="102"/>
    </location>
</feature>
<keyword evidence="8 9" id="KW-0472">Membrane</keyword>
<feature type="transmembrane region" description="Helical" evidence="9">
    <location>
        <begin position="342"/>
        <end position="363"/>
    </location>
</feature>
<dbReference type="Gene3D" id="1.10.3720.10">
    <property type="entry name" value="MetI-like"/>
    <property type="match status" value="1"/>
</dbReference>
<gene>
    <name evidence="12" type="ORF">H9872_09800</name>
</gene>
<feature type="transmembrane region" description="Helical" evidence="9">
    <location>
        <begin position="239"/>
        <end position="260"/>
    </location>
</feature>
<comment type="similarity">
    <text evidence="2 10">Belongs to the binding-protein-dependent transport system permease family. MalFG subfamily.</text>
</comment>
<evidence type="ECO:0000256" key="1">
    <source>
        <dbReference type="ARBA" id="ARBA00004651"/>
    </source>
</evidence>
<comment type="function">
    <text evidence="10">Part of the ABC transporter complex MalEFGK involved in maltose/maltodextrin import. Probably responsible for the translocation of the substrate across the membrane.</text>
</comment>
<feature type="domain" description="ABC transmembrane type-1" evidence="11">
    <location>
        <begin position="204"/>
        <end position="428"/>
    </location>
</feature>
<evidence type="ECO:0000313" key="12">
    <source>
        <dbReference type="EMBL" id="MBU3805033.1"/>
    </source>
</evidence>
<feature type="transmembrane region" description="Helical" evidence="9">
    <location>
        <begin position="15"/>
        <end position="31"/>
    </location>
</feature>
<evidence type="ECO:0000256" key="2">
    <source>
        <dbReference type="ARBA" id="ARBA00009047"/>
    </source>
</evidence>
<dbReference type="EMBL" id="JAHLFQ010000230">
    <property type="protein sequence ID" value="MBU3805033.1"/>
    <property type="molecule type" value="Genomic_DNA"/>
</dbReference>
<name>A0A9E2KEC8_9FIRM</name>
<reference evidence="12" key="2">
    <citation type="submission" date="2021-04" db="EMBL/GenBank/DDBJ databases">
        <authorList>
            <person name="Gilroy R."/>
        </authorList>
    </citation>
    <scope>NUCLEOTIDE SEQUENCE</scope>
    <source>
        <strain evidence="12">B5-657</strain>
    </source>
</reference>
<dbReference type="InterPro" id="IPR035906">
    <property type="entry name" value="MetI-like_sf"/>
</dbReference>
<feature type="transmembrane region" description="Helical" evidence="9">
    <location>
        <begin position="203"/>
        <end position="227"/>
    </location>
</feature>
<dbReference type="SUPFAM" id="SSF161098">
    <property type="entry name" value="MetI-like"/>
    <property type="match status" value="1"/>
</dbReference>